<organism evidence="1 2">
    <name type="scientific">Vibrio spartinae</name>
    <dbReference type="NCBI Taxonomy" id="1918945"/>
    <lineage>
        <taxon>Bacteria</taxon>
        <taxon>Pseudomonadati</taxon>
        <taxon>Pseudomonadota</taxon>
        <taxon>Gammaproteobacteria</taxon>
        <taxon>Vibrionales</taxon>
        <taxon>Vibrionaceae</taxon>
        <taxon>Vibrio</taxon>
    </lineage>
</organism>
<dbReference type="Proteomes" id="UP000184774">
    <property type="component" value="Unassembled WGS sequence"/>
</dbReference>
<dbReference type="AlphaFoldDB" id="A0A1N6LYZ0"/>
<reference evidence="1 2" key="1">
    <citation type="submission" date="2016-12" db="EMBL/GenBank/DDBJ databases">
        <authorList>
            <person name="Song W.-J."/>
            <person name="Kurnit D.M."/>
        </authorList>
    </citation>
    <scope>NUCLEOTIDE SEQUENCE [LARGE SCALE GENOMIC DNA]</scope>
    <source>
        <strain evidence="1 2">CECT 9026</strain>
    </source>
</reference>
<accession>A0A1N6LYZ0</accession>
<sequence>MGVTQNNEQSLRFLLLPLPVPLNLSKSSVPFSPFRQPLNRLSL</sequence>
<evidence type="ECO:0000313" key="1">
    <source>
        <dbReference type="EMBL" id="SIO92392.1"/>
    </source>
</evidence>
<protein>
    <submittedName>
        <fullName evidence="1">Uncharacterized protein</fullName>
    </submittedName>
</protein>
<gene>
    <name evidence="1" type="ORF">VSP9026_00001</name>
</gene>
<proteinExistence type="predicted"/>
<name>A0A1N6LYZ0_9VIBR</name>
<evidence type="ECO:0000313" key="2">
    <source>
        <dbReference type="Proteomes" id="UP000184774"/>
    </source>
</evidence>
<dbReference type="EMBL" id="FSSB01000001">
    <property type="protein sequence ID" value="SIO92392.1"/>
    <property type="molecule type" value="Genomic_DNA"/>
</dbReference>